<reference evidence="2" key="1">
    <citation type="journal article" date="2018" name="Sci. Rep.">
        <title>Lignite coal burning seam in the remote Altai Mountains harbors a hydrogen-driven thermophilic microbial community.</title>
        <authorList>
            <person name="Kadnikov V.V."/>
            <person name="Mardanov A.V."/>
            <person name="Ivasenko D.A."/>
            <person name="Antsiferov D.V."/>
            <person name="Beletsky A.V."/>
            <person name="Karnachuk O.V."/>
            <person name="Ravin N.V."/>
        </authorList>
    </citation>
    <scope>NUCLEOTIDE SEQUENCE [LARGE SCALE GENOMIC DNA]</scope>
</reference>
<dbReference type="AlphaFoldDB" id="A0A2R6Y341"/>
<accession>A0A2R6Y341</accession>
<dbReference type="InterPro" id="IPR022477">
    <property type="entry name" value="Spore_YqfC"/>
</dbReference>
<dbReference type="NCBIfam" id="TIGR02856">
    <property type="entry name" value="spore_yqfC"/>
    <property type="match status" value="1"/>
</dbReference>
<protein>
    <recommendedName>
        <fullName evidence="3">Sporulation protein YqfC</fullName>
    </recommendedName>
</protein>
<organism evidence="1 2">
    <name type="scientific">Candidatus Carbonibacillus altaicus</name>
    <dbReference type="NCBI Taxonomy" id="2163959"/>
    <lineage>
        <taxon>Bacteria</taxon>
        <taxon>Bacillati</taxon>
        <taxon>Bacillota</taxon>
        <taxon>Bacilli</taxon>
        <taxon>Bacillales</taxon>
        <taxon>Candidatus Carbonibacillus</taxon>
    </lineage>
</organism>
<evidence type="ECO:0000313" key="2">
    <source>
        <dbReference type="Proteomes" id="UP000244338"/>
    </source>
</evidence>
<dbReference type="Pfam" id="PF07873">
    <property type="entry name" value="YabP"/>
    <property type="match status" value="1"/>
</dbReference>
<name>A0A2R6Y341_9BACL</name>
<comment type="caution">
    <text evidence="1">The sequence shown here is derived from an EMBL/GenBank/DDBJ whole genome shotgun (WGS) entry which is preliminary data.</text>
</comment>
<sequence>MKKWMQRMKREAIRTFRLPPDVVLDMPRITVVGPIHVTVENHRGLSLFTAEEVRLLAAVGQIVVRGEGLVIRALSKDEIFIEGHVKGIVYIDMPS</sequence>
<proteinExistence type="predicted"/>
<dbReference type="EMBL" id="PEBX01000014">
    <property type="protein sequence ID" value="PTQ57062.1"/>
    <property type="molecule type" value="Genomic_DNA"/>
</dbReference>
<dbReference type="InterPro" id="IPR022476">
    <property type="entry name" value="Spore_YabP/YqfC"/>
</dbReference>
<gene>
    <name evidence="1" type="ORF">BSOLF_2332</name>
</gene>
<dbReference type="Proteomes" id="UP000244338">
    <property type="component" value="Unassembled WGS sequence"/>
</dbReference>
<dbReference type="Gene3D" id="2.60.40.2000">
    <property type="match status" value="1"/>
</dbReference>
<evidence type="ECO:0000313" key="1">
    <source>
        <dbReference type="EMBL" id="PTQ57062.1"/>
    </source>
</evidence>
<dbReference type="InterPro" id="IPR038705">
    <property type="entry name" value="YabP_sf"/>
</dbReference>
<evidence type="ECO:0008006" key="3">
    <source>
        <dbReference type="Google" id="ProtNLM"/>
    </source>
</evidence>